<sequence>MCCIVCDDDDDATPHRPLPPSTYKYDANAARAEQFRHYFPAGLPALGLNAPGGPNQGAPTRHGGQAGQGGAYGQDEDDEYGIDLADIHDNGNGGAGDTGRDGDGYGFGQNERTPGARVRPPQEPYGREERMRYVPGGGDHMYYGDGSPADGEYLARRFGARPGGFGRGAGRGQGNPYGEGDDEDDADLYDMGNGYGLRGGVGGEDHPDEGGDNEFGAPHGMPGGGRGRGMPGPGLGPRRPPGYFGGFNGRGRYPMMGTHGGYGEYYSAR</sequence>
<feature type="compositionally biased region" description="Acidic residues" evidence="1">
    <location>
        <begin position="179"/>
        <end position="188"/>
    </location>
</feature>
<protein>
    <submittedName>
        <fullName evidence="2">Uncharacterized protein</fullName>
    </submittedName>
</protein>
<comment type="caution">
    <text evidence="2">The sequence shown here is derived from an EMBL/GenBank/DDBJ whole genome shotgun (WGS) entry which is preliminary data.</text>
</comment>
<evidence type="ECO:0000313" key="2">
    <source>
        <dbReference type="EMBL" id="KAF2104407.1"/>
    </source>
</evidence>
<organism evidence="2 3">
    <name type="scientific">Rhizodiscina lignyota</name>
    <dbReference type="NCBI Taxonomy" id="1504668"/>
    <lineage>
        <taxon>Eukaryota</taxon>
        <taxon>Fungi</taxon>
        <taxon>Dikarya</taxon>
        <taxon>Ascomycota</taxon>
        <taxon>Pezizomycotina</taxon>
        <taxon>Dothideomycetes</taxon>
        <taxon>Pleosporomycetidae</taxon>
        <taxon>Aulographales</taxon>
        <taxon>Rhizodiscinaceae</taxon>
        <taxon>Rhizodiscina</taxon>
    </lineage>
</organism>
<proteinExistence type="predicted"/>
<feature type="compositionally biased region" description="Gly residues" evidence="1">
    <location>
        <begin position="164"/>
        <end position="177"/>
    </location>
</feature>
<evidence type="ECO:0000313" key="3">
    <source>
        <dbReference type="Proteomes" id="UP000799772"/>
    </source>
</evidence>
<feature type="region of interest" description="Disordered" evidence="1">
    <location>
        <begin position="47"/>
        <end position="124"/>
    </location>
</feature>
<feature type="compositionally biased region" description="Gly residues" evidence="1">
    <location>
        <begin position="193"/>
        <end position="202"/>
    </location>
</feature>
<evidence type="ECO:0000256" key="1">
    <source>
        <dbReference type="SAM" id="MobiDB-lite"/>
    </source>
</evidence>
<dbReference type="EMBL" id="ML978121">
    <property type="protein sequence ID" value="KAF2104407.1"/>
    <property type="molecule type" value="Genomic_DNA"/>
</dbReference>
<accession>A0A9P4IQS9</accession>
<dbReference type="Proteomes" id="UP000799772">
    <property type="component" value="Unassembled WGS sequence"/>
</dbReference>
<reference evidence="2" key="1">
    <citation type="journal article" date="2020" name="Stud. Mycol.">
        <title>101 Dothideomycetes genomes: a test case for predicting lifestyles and emergence of pathogens.</title>
        <authorList>
            <person name="Haridas S."/>
            <person name="Albert R."/>
            <person name="Binder M."/>
            <person name="Bloem J."/>
            <person name="Labutti K."/>
            <person name="Salamov A."/>
            <person name="Andreopoulos B."/>
            <person name="Baker S."/>
            <person name="Barry K."/>
            <person name="Bills G."/>
            <person name="Bluhm B."/>
            <person name="Cannon C."/>
            <person name="Castanera R."/>
            <person name="Culley D."/>
            <person name="Daum C."/>
            <person name="Ezra D."/>
            <person name="Gonzalez J."/>
            <person name="Henrissat B."/>
            <person name="Kuo A."/>
            <person name="Liang C."/>
            <person name="Lipzen A."/>
            <person name="Lutzoni F."/>
            <person name="Magnuson J."/>
            <person name="Mondo S."/>
            <person name="Nolan M."/>
            <person name="Ohm R."/>
            <person name="Pangilinan J."/>
            <person name="Park H.-J."/>
            <person name="Ramirez L."/>
            <person name="Alfaro M."/>
            <person name="Sun H."/>
            <person name="Tritt A."/>
            <person name="Yoshinaga Y."/>
            <person name="Zwiers L.-H."/>
            <person name="Turgeon B."/>
            <person name="Goodwin S."/>
            <person name="Spatafora J."/>
            <person name="Crous P."/>
            <person name="Grigoriev I."/>
        </authorList>
    </citation>
    <scope>NUCLEOTIDE SEQUENCE</scope>
    <source>
        <strain evidence="2">CBS 133067</strain>
    </source>
</reference>
<name>A0A9P4IQS9_9PEZI</name>
<keyword evidence="3" id="KW-1185">Reference proteome</keyword>
<feature type="compositionally biased region" description="Gly residues" evidence="1">
    <location>
        <begin position="221"/>
        <end position="235"/>
    </location>
</feature>
<gene>
    <name evidence="2" type="ORF">NA57DRAFT_70614</name>
</gene>
<dbReference type="AlphaFoldDB" id="A0A9P4IQS9"/>
<feature type="region of interest" description="Disordered" evidence="1">
    <location>
        <begin position="164"/>
        <end position="245"/>
    </location>
</feature>